<dbReference type="Gene3D" id="1.10.8.1060">
    <property type="entry name" value="Corynebacterium glutamicum thioredoxin-dependent arsenate reductase, N-terminal domain"/>
    <property type="match status" value="1"/>
</dbReference>
<dbReference type="NCBIfam" id="NF046112">
    <property type="entry name" value="MSMEG_6209_Nter"/>
    <property type="match status" value="1"/>
</dbReference>
<accession>A0ABW7WV77</accession>
<evidence type="ECO:0000313" key="4">
    <source>
        <dbReference type="Proteomes" id="UP001611415"/>
    </source>
</evidence>
<feature type="non-terminal residue" evidence="3">
    <location>
        <position position="1"/>
    </location>
</feature>
<dbReference type="Pfam" id="PF21234">
    <property type="entry name" value="Phosphatase-like_N"/>
    <property type="match status" value="1"/>
</dbReference>
<dbReference type="Proteomes" id="UP001611415">
    <property type="component" value="Unassembled WGS sequence"/>
</dbReference>
<dbReference type="RefSeq" id="WP_397091259.1">
    <property type="nucleotide sequence ID" value="NZ_JBIRYO010000003.1"/>
</dbReference>
<dbReference type="InterPro" id="IPR048716">
    <property type="entry name" value="Phosphatase-like_N"/>
</dbReference>
<evidence type="ECO:0000259" key="2">
    <source>
        <dbReference type="Pfam" id="PF21234"/>
    </source>
</evidence>
<keyword evidence="4" id="KW-1185">Reference proteome</keyword>
<proteinExistence type="predicted"/>
<reference evidence="3 4" key="1">
    <citation type="submission" date="2024-10" db="EMBL/GenBank/DDBJ databases">
        <title>The Natural Products Discovery Center: Release of the First 8490 Sequenced Strains for Exploring Actinobacteria Biosynthetic Diversity.</title>
        <authorList>
            <person name="Kalkreuter E."/>
            <person name="Kautsar S.A."/>
            <person name="Yang D."/>
            <person name="Bader C.D."/>
            <person name="Teijaro C.N."/>
            <person name="Fluegel L."/>
            <person name="Davis C.M."/>
            <person name="Simpson J.R."/>
            <person name="Lauterbach L."/>
            <person name="Steele A.D."/>
            <person name="Gui C."/>
            <person name="Meng S."/>
            <person name="Li G."/>
            <person name="Viehrig K."/>
            <person name="Ye F."/>
            <person name="Su P."/>
            <person name="Kiefer A.F."/>
            <person name="Nichols A."/>
            <person name="Cepeda A.J."/>
            <person name="Yan W."/>
            <person name="Fan B."/>
            <person name="Jiang Y."/>
            <person name="Adhikari A."/>
            <person name="Zheng C.-J."/>
            <person name="Schuster L."/>
            <person name="Cowan T.M."/>
            <person name="Smanski M.J."/>
            <person name="Chevrette M.G."/>
            <person name="De Carvalho L.P.S."/>
            <person name="Shen B."/>
        </authorList>
    </citation>
    <scope>NUCLEOTIDE SEQUENCE [LARGE SCALE GENOMIC DNA]</scope>
    <source>
        <strain evidence="3 4">NPDC019275</strain>
    </source>
</reference>
<evidence type="ECO:0000256" key="1">
    <source>
        <dbReference type="SAM" id="MobiDB-lite"/>
    </source>
</evidence>
<organism evidence="3 4">
    <name type="scientific">Nocardia xishanensis</name>
    <dbReference type="NCBI Taxonomy" id="238964"/>
    <lineage>
        <taxon>Bacteria</taxon>
        <taxon>Bacillati</taxon>
        <taxon>Actinomycetota</taxon>
        <taxon>Actinomycetes</taxon>
        <taxon>Mycobacteriales</taxon>
        <taxon>Nocardiaceae</taxon>
        <taxon>Nocardia</taxon>
    </lineage>
</organism>
<comment type="caution">
    <text evidence="3">The sequence shown here is derived from an EMBL/GenBank/DDBJ whole genome shotgun (WGS) entry which is preliminary data.</text>
</comment>
<evidence type="ECO:0000313" key="3">
    <source>
        <dbReference type="EMBL" id="MFI2472763.1"/>
    </source>
</evidence>
<feature type="region of interest" description="Disordered" evidence="1">
    <location>
        <begin position="15"/>
        <end position="47"/>
    </location>
</feature>
<sequence length="112" mass="12328">AGEWVLDERVRSAPSAPLRCTDPSRGGTVTETPVPADRPAEPSVDQQHALRTAAARLAREFDGVPENAIDQFLHAAYDYMADDAAFDNFLPLLAERYTREWLRALAEAETSA</sequence>
<gene>
    <name evidence="3" type="ORF">ACH49W_05235</name>
</gene>
<name>A0ABW7WV77_9NOCA</name>
<feature type="domain" description="Protein-tyrosine-phosphatase-like N-terminal" evidence="2">
    <location>
        <begin position="50"/>
        <end position="106"/>
    </location>
</feature>
<dbReference type="EMBL" id="JBIRYO010000003">
    <property type="protein sequence ID" value="MFI2472763.1"/>
    <property type="molecule type" value="Genomic_DNA"/>
</dbReference>
<protein>
    <submittedName>
        <fullName evidence="3">Three-helix bundle dimerization domain-containing protein</fullName>
    </submittedName>
</protein>